<feature type="compositionally biased region" description="Polar residues" evidence="1">
    <location>
        <begin position="568"/>
        <end position="584"/>
    </location>
</feature>
<evidence type="ECO:0000256" key="2">
    <source>
        <dbReference type="SAM" id="Phobius"/>
    </source>
</evidence>
<accession>A0A139HY36</accession>
<name>A0A139HY36_9PEZI</name>
<keyword evidence="2" id="KW-0472">Membrane</keyword>
<feature type="compositionally biased region" description="Polar residues" evidence="1">
    <location>
        <begin position="498"/>
        <end position="514"/>
    </location>
</feature>
<dbReference type="GO" id="GO:0015079">
    <property type="term" value="F:potassium ion transmembrane transporter activity"/>
    <property type="evidence" value="ECO:0007669"/>
    <property type="project" value="InterPro"/>
</dbReference>
<feature type="region of interest" description="Disordered" evidence="1">
    <location>
        <begin position="284"/>
        <end position="748"/>
    </location>
</feature>
<dbReference type="Proteomes" id="UP000070133">
    <property type="component" value="Unassembled WGS sequence"/>
</dbReference>
<reference evidence="3 4" key="1">
    <citation type="submission" date="2015-07" db="EMBL/GenBank/DDBJ databases">
        <title>Comparative genomics of the Sigatoka disease complex on banana suggests a link between parallel evolutionary changes in Pseudocercospora fijiensis and Pseudocercospora eumusae and increased virulence on the banana host.</title>
        <authorList>
            <person name="Chang T.-C."/>
            <person name="Salvucci A."/>
            <person name="Crous P.W."/>
            <person name="Stergiopoulos I."/>
        </authorList>
    </citation>
    <scope>NUCLEOTIDE SEQUENCE [LARGE SCALE GENOMIC DNA]</scope>
    <source>
        <strain evidence="3 4">CBS 114824</strain>
    </source>
</reference>
<dbReference type="EMBL" id="LFZN01000002">
    <property type="protein sequence ID" value="KXT07357.1"/>
    <property type="molecule type" value="Genomic_DNA"/>
</dbReference>
<comment type="caution">
    <text evidence="3">The sequence shown here is derived from an EMBL/GenBank/DDBJ whole genome shotgun (WGS) entry which is preliminary data.</text>
</comment>
<sequence length="748" mass="82435">MGCLSDREKGPKEESQKWDFITLSDFRCTSAWTVVAYIWLWVLALVGIAVYVVDTFTAVNLLAFDHWSSSVKPALDFKYSKWIFSVCILLSWALCIYEWIRAIRVIRRGGVAQSFLDPLAVDIQSMRPRGFKRFLVFTALTKSRKGADYVALFVYFSFKTALRVIICEGPRQGVNAMTLYAVLQADLIPGKEQTDHNNFDQFWINLGALANQNTQQAVIYFSMLFTLVIWVFSALSLIVSCVLYLCFLWHYIPQQDGSLSTYCRRKVDKRLARVVAHKVQAAIEEEERQRRKAEEKAERKAAKTGELPPPAQVQIGIKKQPTLPNLGSPETGKDDKLPEFTLRQQGTDMSVSTLPPYESRPPTRGQADHLTRQPTLPDLSLDSRPGMARTNTGTSTWSNAPSYHTNAPLLEHAGMPGQSEPLPAIPGSAHSSFQQPWHERTASQSTQGSMRDGSVRSQFAPGPRMQTPMSARPYTPTGMGPGPGYGRPPPVARGPTPMRSNTPLSYDQEPQSAGSAPPTDGYGRSFTAPVRPNTRDGFRPEPGPERIYGSLHSQQSFSRPMPRPQGPHGSSSTLPRAYTPSSSGELPPQLAHQNSYEMIPQPTHSIPPSQSFAPSRATGPSQTPAPPSVGGYLPFNPSLVTPVTAPETPRLQEGPRRNITLAAGPPGTEGSYFGDVRQVPQRSATAPLEPHRVESARISVTDVLDHYGSSTPDEGGIQRPYLPSNPVQQRSATAGPTPRGPHDWRQFS</sequence>
<keyword evidence="2" id="KW-0812">Transmembrane</keyword>
<keyword evidence="2" id="KW-1133">Transmembrane helix</keyword>
<feature type="compositionally biased region" description="Basic and acidic residues" evidence="1">
    <location>
        <begin position="287"/>
        <end position="303"/>
    </location>
</feature>
<organism evidence="3 4">
    <name type="scientific">Pseudocercospora eumusae</name>
    <dbReference type="NCBI Taxonomy" id="321146"/>
    <lineage>
        <taxon>Eukaryota</taxon>
        <taxon>Fungi</taxon>
        <taxon>Dikarya</taxon>
        <taxon>Ascomycota</taxon>
        <taxon>Pezizomycotina</taxon>
        <taxon>Dothideomycetes</taxon>
        <taxon>Dothideomycetidae</taxon>
        <taxon>Mycosphaerellales</taxon>
        <taxon>Mycosphaerellaceae</taxon>
        <taxon>Pseudocercospora</taxon>
    </lineage>
</organism>
<dbReference type="GO" id="GO:0005886">
    <property type="term" value="C:plasma membrane"/>
    <property type="evidence" value="ECO:0007669"/>
    <property type="project" value="InterPro"/>
</dbReference>
<dbReference type="OrthoDB" id="436496at2759"/>
<feature type="compositionally biased region" description="Polar residues" evidence="1">
    <location>
        <begin position="725"/>
        <end position="734"/>
    </location>
</feature>
<evidence type="ECO:0008006" key="5">
    <source>
        <dbReference type="Google" id="ProtNLM"/>
    </source>
</evidence>
<dbReference type="InterPro" id="IPR031606">
    <property type="entry name" value="Kch1/2"/>
</dbReference>
<dbReference type="PANTHER" id="PTHR36424:SF1">
    <property type="entry name" value="LOW AFFINITY K(+) TRANSPORTER 1-RELATED"/>
    <property type="match status" value="1"/>
</dbReference>
<dbReference type="AlphaFoldDB" id="A0A139HY36"/>
<feature type="compositionally biased region" description="Basic and acidic residues" evidence="1">
    <location>
        <begin position="533"/>
        <end position="544"/>
    </location>
</feature>
<evidence type="ECO:0000313" key="4">
    <source>
        <dbReference type="Proteomes" id="UP000070133"/>
    </source>
</evidence>
<protein>
    <recommendedName>
        <fullName evidence="5">Pheromone-regulated membrane protein 6</fullName>
    </recommendedName>
</protein>
<feature type="compositionally biased region" description="Polar residues" evidence="1">
    <location>
        <begin position="342"/>
        <end position="353"/>
    </location>
</feature>
<dbReference type="PANTHER" id="PTHR36424">
    <property type="entry name" value="PHEROMONE-REGULATED MEMBRANE PROTEIN 6"/>
    <property type="match status" value="1"/>
</dbReference>
<feature type="compositionally biased region" description="Polar residues" evidence="1">
    <location>
        <begin position="591"/>
        <end position="622"/>
    </location>
</feature>
<gene>
    <name evidence="3" type="ORF">AC578_518</name>
</gene>
<dbReference type="Pfam" id="PF16944">
    <property type="entry name" value="KCH"/>
    <property type="match status" value="1"/>
</dbReference>
<keyword evidence="4" id="KW-1185">Reference proteome</keyword>
<evidence type="ECO:0000256" key="1">
    <source>
        <dbReference type="SAM" id="MobiDB-lite"/>
    </source>
</evidence>
<dbReference type="STRING" id="321146.A0A139HY36"/>
<feature type="compositionally biased region" description="Polar residues" evidence="1">
    <location>
        <begin position="389"/>
        <end position="405"/>
    </location>
</feature>
<feature type="transmembrane region" description="Helical" evidence="2">
    <location>
        <begin position="219"/>
        <end position="252"/>
    </location>
</feature>
<proteinExistence type="predicted"/>
<evidence type="ECO:0000313" key="3">
    <source>
        <dbReference type="EMBL" id="KXT07357.1"/>
    </source>
</evidence>
<feature type="transmembrane region" description="Helical" evidence="2">
    <location>
        <begin position="34"/>
        <end position="62"/>
    </location>
</feature>
<feature type="transmembrane region" description="Helical" evidence="2">
    <location>
        <begin position="82"/>
        <end position="100"/>
    </location>
</feature>